<dbReference type="Pfam" id="PF13581">
    <property type="entry name" value="HATPase_c_2"/>
    <property type="match status" value="1"/>
</dbReference>
<sequence>MTAMRIETTDMAGVVVATPCGRLDLSGYPSLRDGLLKLAAASPAALVVRLGTGFEVPSTAMLAVFSTVRMQISRWPDIPLIVAAETDVHRRQLARSGVARFVSTVPDVASALDVAAEPPPRRLHRVPLPNSPTAPMIAREFVRDVCEQWQLPALRNDALLVVSELVENAVRHARSEPDLQVELRPCTLSIAVRDDDPTPAVQTEALPDVGGHRGLELVDRLSLRWGNTPSSDGGKIVWAVLARWPGE</sequence>
<feature type="domain" description="Histidine kinase/HSP90-like ATPase" evidence="2">
    <location>
        <begin position="136"/>
        <end position="239"/>
    </location>
</feature>
<dbReference type="PANTHER" id="PTHR35526">
    <property type="entry name" value="ANTI-SIGMA-F FACTOR RSBW-RELATED"/>
    <property type="match status" value="1"/>
</dbReference>
<evidence type="ECO:0000259" key="2">
    <source>
        <dbReference type="Pfam" id="PF13581"/>
    </source>
</evidence>
<dbReference type="Gene3D" id="3.30.565.10">
    <property type="entry name" value="Histidine kinase-like ATPase, C-terminal domain"/>
    <property type="match status" value="1"/>
</dbReference>
<keyword evidence="1" id="KW-0723">Serine/threonine-protein kinase</keyword>
<dbReference type="InterPro" id="IPR036890">
    <property type="entry name" value="HATPase_C_sf"/>
</dbReference>
<dbReference type="AlphaFoldDB" id="A0A316HIF8"/>
<dbReference type="SUPFAM" id="SSF55874">
    <property type="entry name" value="ATPase domain of HSP90 chaperone/DNA topoisomerase II/histidine kinase"/>
    <property type="match status" value="1"/>
</dbReference>
<name>A0A316HIF8_9PSEU</name>
<dbReference type="InterPro" id="IPR036513">
    <property type="entry name" value="STAS_dom_sf"/>
</dbReference>
<dbReference type="InterPro" id="IPR050267">
    <property type="entry name" value="Anti-sigma-factor_SerPK"/>
</dbReference>
<keyword evidence="1" id="KW-0418">Kinase</keyword>
<protein>
    <submittedName>
        <fullName evidence="3">Anti-sigma regulatory factor (Ser/Thr protein kinase)</fullName>
    </submittedName>
</protein>
<evidence type="ECO:0000313" key="3">
    <source>
        <dbReference type="EMBL" id="PWK80989.1"/>
    </source>
</evidence>
<accession>A0A316HIF8</accession>
<keyword evidence="1" id="KW-0808">Transferase</keyword>
<organism evidence="3 4">
    <name type="scientific">Lentzea atacamensis</name>
    <dbReference type="NCBI Taxonomy" id="531938"/>
    <lineage>
        <taxon>Bacteria</taxon>
        <taxon>Bacillati</taxon>
        <taxon>Actinomycetota</taxon>
        <taxon>Actinomycetes</taxon>
        <taxon>Pseudonocardiales</taxon>
        <taxon>Pseudonocardiaceae</taxon>
        <taxon>Lentzea</taxon>
    </lineage>
</organism>
<dbReference type="PANTHER" id="PTHR35526:SF3">
    <property type="entry name" value="ANTI-SIGMA-F FACTOR RSBW"/>
    <property type="match status" value="1"/>
</dbReference>
<evidence type="ECO:0000313" key="4">
    <source>
        <dbReference type="Proteomes" id="UP000246005"/>
    </source>
</evidence>
<evidence type="ECO:0000256" key="1">
    <source>
        <dbReference type="ARBA" id="ARBA00022527"/>
    </source>
</evidence>
<comment type="caution">
    <text evidence="3">The sequence shown here is derived from an EMBL/GenBank/DDBJ whole genome shotgun (WGS) entry which is preliminary data.</text>
</comment>
<gene>
    <name evidence="3" type="ORF">C8D88_12039</name>
</gene>
<dbReference type="InterPro" id="IPR003594">
    <property type="entry name" value="HATPase_dom"/>
</dbReference>
<dbReference type="Proteomes" id="UP000246005">
    <property type="component" value="Unassembled WGS sequence"/>
</dbReference>
<dbReference type="SUPFAM" id="SSF52091">
    <property type="entry name" value="SpoIIaa-like"/>
    <property type="match status" value="1"/>
</dbReference>
<dbReference type="CDD" id="cd16936">
    <property type="entry name" value="HATPase_RsbW-like"/>
    <property type="match status" value="1"/>
</dbReference>
<reference evidence="3 4" key="1">
    <citation type="submission" date="2018-05" db="EMBL/GenBank/DDBJ databases">
        <title>Genomic Encyclopedia of Type Strains, Phase IV (KMG-IV): sequencing the most valuable type-strain genomes for metagenomic binning, comparative biology and taxonomic classification.</title>
        <authorList>
            <person name="Goeker M."/>
        </authorList>
    </citation>
    <scope>NUCLEOTIDE SEQUENCE [LARGE SCALE GENOMIC DNA]</scope>
    <source>
        <strain evidence="3 4">DSM 45480</strain>
    </source>
</reference>
<proteinExistence type="predicted"/>
<dbReference type="GO" id="GO:0004674">
    <property type="term" value="F:protein serine/threonine kinase activity"/>
    <property type="evidence" value="ECO:0007669"/>
    <property type="project" value="UniProtKB-KW"/>
</dbReference>
<dbReference type="EMBL" id="QGHB01000020">
    <property type="protein sequence ID" value="PWK80989.1"/>
    <property type="molecule type" value="Genomic_DNA"/>
</dbReference>
<dbReference type="Gene3D" id="3.30.750.24">
    <property type="entry name" value="STAS domain"/>
    <property type="match status" value="1"/>
</dbReference>